<sequence>MTQSPITLSTNQLIAALTLCGYEKEAQSVGKQQKIKKMELDQILYGPDFIMQKSNLWDDETTVGISETIVSLIQNIVEAPKKIKFVQKGKSLNFYWINNDHIIMEKQLQKKHVFSFIYSLLGFEEEVTNFYKLDHGKNCVPQTKIGLSDSTYDYLHHMSSKALNKMIEDDSVEIQMKQFLQDFKDNGQEVIHVMFQNGHHLQTALSFIPGNRYCWLPDDQRESKEVHFVSAKLDDFLSLIENAKTELLKTGVSSYSPNKVKRTSLLKKFSVYRGLKSFIQANLFLVLTYMMLLVSKQEWEPNTNQIAVYIFIFEIGALIASFMACFRPRVYKN</sequence>
<reference evidence="2 3" key="1">
    <citation type="journal article" date="2011" name="J. Bacteriol.">
        <title>Complete genome sequence of the industrial strain Bacillus megaterium WSH-002.</title>
        <authorList>
            <person name="Liu L."/>
            <person name="Li Y."/>
            <person name="Zhang J."/>
            <person name="Zou W."/>
            <person name="Zhou Z."/>
            <person name="Liu J."/>
            <person name="Li X."/>
            <person name="Wang L."/>
            <person name="Chen J."/>
        </authorList>
    </citation>
    <scope>NUCLEOTIDE SEQUENCE [LARGE SCALE GENOMIC DNA]</scope>
    <source>
        <strain evidence="2 3">WSH-002</strain>
    </source>
</reference>
<dbReference type="AlphaFoldDB" id="A0A8D3X270"/>
<gene>
    <name evidence="2" type="ORF">BMWSH_4196</name>
</gene>
<feature type="transmembrane region" description="Helical" evidence="1">
    <location>
        <begin position="277"/>
        <end position="294"/>
    </location>
</feature>
<proteinExistence type="predicted"/>
<keyword evidence="1" id="KW-1133">Transmembrane helix</keyword>
<feature type="transmembrane region" description="Helical" evidence="1">
    <location>
        <begin position="306"/>
        <end position="326"/>
    </location>
</feature>
<keyword evidence="1" id="KW-0812">Transmembrane</keyword>
<evidence type="ECO:0000313" key="3">
    <source>
        <dbReference type="Proteomes" id="UP000001283"/>
    </source>
</evidence>
<name>A0A8D3X270_PRIMW</name>
<dbReference type="Proteomes" id="UP000001283">
    <property type="component" value="Chromosome"/>
</dbReference>
<dbReference type="KEGG" id="bmh:BMWSH_4196"/>
<protein>
    <submittedName>
        <fullName evidence="2">Uncharacterized protein</fullName>
    </submittedName>
</protein>
<dbReference type="RefSeq" id="WP_014461268.1">
    <property type="nucleotide sequence ID" value="NC_017138.1"/>
</dbReference>
<keyword evidence="1" id="KW-0472">Membrane</keyword>
<dbReference type="EMBL" id="CP003017">
    <property type="protein sequence ID" value="AEN91075.1"/>
    <property type="molecule type" value="Genomic_DNA"/>
</dbReference>
<evidence type="ECO:0000313" key="2">
    <source>
        <dbReference type="EMBL" id="AEN91075.1"/>
    </source>
</evidence>
<evidence type="ECO:0000256" key="1">
    <source>
        <dbReference type="SAM" id="Phobius"/>
    </source>
</evidence>
<accession>A0A8D3X270</accession>
<organism evidence="2 3">
    <name type="scientific">Priestia megaterium (strain WSH-002)</name>
    <name type="common">Bacillus megaterium</name>
    <dbReference type="NCBI Taxonomy" id="1006007"/>
    <lineage>
        <taxon>Bacteria</taxon>
        <taxon>Bacillati</taxon>
        <taxon>Bacillota</taxon>
        <taxon>Bacilli</taxon>
        <taxon>Bacillales</taxon>
        <taxon>Bacillaceae</taxon>
        <taxon>Priestia</taxon>
    </lineage>
</organism>